<reference evidence="1 2" key="1">
    <citation type="submission" date="2017-10" db="EMBL/GenBank/DDBJ databases">
        <title>Extensive intraspecific genome diversity in a model arbuscular mycorrhizal fungus.</title>
        <authorList>
            <person name="Chen E.C.H."/>
            <person name="Morin E."/>
            <person name="Baudet D."/>
            <person name="Noel J."/>
            <person name="Ndikumana S."/>
            <person name="Charron P."/>
            <person name="St-Onge C."/>
            <person name="Giorgi J."/>
            <person name="Grigoriev I.V."/>
            <person name="Roux C."/>
            <person name="Martin F.M."/>
            <person name="Corradi N."/>
        </authorList>
    </citation>
    <scope>NUCLEOTIDE SEQUENCE [LARGE SCALE GENOMIC DNA]</scope>
    <source>
        <strain evidence="1 2">A1</strain>
    </source>
</reference>
<accession>A0A2N0QQL2</accession>
<organism evidence="1 2">
    <name type="scientific">Rhizophagus irregularis</name>
    <dbReference type="NCBI Taxonomy" id="588596"/>
    <lineage>
        <taxon>Eukaryota</taxon>
        <taxon>Fungi</taxon>
        <taxon>Fungi incertae sedis</taxon>
        <taxon>Mucoromycota</taxon>
        <taxon>Glomeromycotina</taxon>
        <taxon>Glomeromycetes</taxon>
        <taxon>Glomerales</taxon>
        <taxon>Glomeraceae</taxon>
        <taxon>Rhizophagus</taxon>
    </lineage>
</organism>
<evidence type="ECO:0000313" key="2">
    <source>
        <dbReference type="Proteomes" id="UP000232688"/>
    </source>
</evidence>
<protein>
    <submittedName>
        <fullName evidence="1">Uncharacterized protein</fullName>
    </submittedName>
</protein>
<dbReference type="VEuPathDB" id="FungiDB:RhiirA1_479500"/>
<proteinExistence type="predicted"/>
<dbReference type="Proteomes" id="UP000232688">
    <property type="component" value="Unassembled WGS sequence"/>
</dbReference>
<comment type="caution">
    <text evidence="1">The sequence shown here is derived from an EMBL/GenBank/DDBJ whole genome shotgun (WGS) entry which is preliminary data.</text>
</comment>
<evidence type="ECO:0000313" key="1">
    <source>
        <dbReference type="EMBL" id="PKC53345.1"/>
    </source>
</evidence>
<sequence>MNVDASCMHPIDSLLIRRSPMFHIELHNALWLFIVVFMLHDFEEIITVENWSQKTYHLVKNSKSNLKLLIWKFWNINSHSFAKRDEYGKCTEYKLR</sequence>
<dbReference type="AlphaFoldDB" id="A0A2N0QQL2"/>
<dbReference type="EMBL" id="LLXH01004346">
    <property type="protein sequence ID" value="PKC53345.1"/>
    <property type="molecule type" value="Genomic_DNA"/>
</dbReference>
<reference evidence="1 2" key="2">
    <citation type="submission" date="2017-10" db="EMBL/GenBank/DDBJ databases">
        <title>Genome analyses suggest a sexual origin of heterokaryosis in a supposedly ancient asexual fungus.</title>
        <authorList>
            <person name="Corradi N."/>
            <person name="Sedzielewska K."/>
            <person name="Noel J."/>
            <person name="Charron P."/>
            <person name="Farinelli L."/>
            <person name="Marton T."/>
            <person name="Kruger M."/>
            <person name="Pelin A."/>
            <person name="Brachmann A."/>
            <person name="Corradi N."/>
        </authorList>
    </citation>
    <scope>NUCLEOTIDE SEQUENCE [LARGE SCALE GENOMIC DNA]</scope>
    <source>
        <strain evidence="1 2">A1</strain>
    </source>
</reference>
<name>A0A2N0QQL2_9GLOM</name>
<gene>
    <name evidence="1" type="ORF">RhiirA1_479500</name>
</gene>
<dbReference type="Pfam" id="PF13787">
    <property type="entry name" value="HXXEE"/>
    <property type="match status" value="1"/>
</dbReference>
<dbReference type="InterPro" id="IPR025671">
    <property type="entry name" value="HXXEE"/>
</dbReference>